<proteinExistence type="predicted"/>
<feature type="chain" id="PRO_5018028715" description="Rap1a immunity protein domain-containing protein" evidence="1">
    <location>
        <begin position="32"/>
        <end position="127"/>
    </location>
</feature>
<dbReference type="InterPro" id="IPR041238">
    <property type="entry name" value="Rap1a"/>
</dbReference>
<organism evidence="3 4">
    <name type="scientific">Kluyvera ascorbata</name>
    <dbReference type="NCBI Taxonomy" id="51288"/>
    <lineage>
        <taxon>Bacteria</taxon>
        <taxon>Pseudomonadati</taxon>
        <taxon>Pseudomonadota</taxon>
        <taxon>Gammaproteobacteria</taxon>
        <taxon>Enterobacterales</taxon>
        <taxon>Enterobacteriaceae</taxon>
        <taxon>Kluyvera</taxon>
    </lineage>
</organism>
<dbReference type="EMBL" id="RHFN01000028">
    <property type="protein sequence ID" value="ROU10801.1"/>
    <property type="molecule type" value="Genomic_DNA"/>
</dbReference>
<evidence type="ECO:0000256" key="1">
    <source>
        <dbReference type="SAM" id="SignalP"/>
    </source>
</evidence>
<accession>A0A3N2RU09</accession>
<dbReference type="Pfam" id="PF18602">
    <property type="entry name" value="Rap1a"/>
    <property type="match status" value="1"/>
</dbReference>
<dbReference type="AlphaFoldDB" id="A0A3N2RU09"/>
<comment type="caution">
    <text evidence="3">The sequence shown here is derived from an EMBL/GenBank/DDBJ whole genome shotgun (WGS) entry which is preliminary data.</text>
</comment>
<dbReference type="Proteomes" id="UP000268051">
    <property type="component" value="Unassembled WGS sequence"/>
</dbReference>
<name>A0A3N2RU09_9ENTR</name>
<gene>
    <name evidence="3" type="ORF">EB837_20660</name>
</gene>
<reference evidence="3 4" key="1">
    <citation type="submission" date="2018-10" db="EMBL/GenBank/DDBJ databases">
        <title>Horizontal transference of carbapenem resistance between Klebsiella pneumoniae and Kluyvera ascorbata during abdominal infection: a case report.</title>
        <authorList>
            <person name="Raro O.H.F."/>
            <person name="Lima-Morales D."/>
            <person name="Barth A.L."/>
            <person name="Paim T.G.S."/>
            <person name="Mott M.P."/>
            <person name="Riche C.V.W."/>
            <person name="Teixeira U.F."/>
            <person name="Waechter F."/>
            <person name="Dias C.A.G."/>
        </authorList>
    </citation>
    <scope>NUCLEOTIDE SEQUENCE [LARGE SCALE GENOMIC DNA]</scope>
    <source>
        <strain evidence="3 4">OT2</strain>
    </source>
</reference>
<evidence type="ECO:0000313" key="4">
    <source>
        <dbReference type="Proteomes" id="UP000268051"/>
    </source>
</evidence>
<protein>
    <recommendedName>
        <fullName evidence="2">Rap1a immunity protein domain-containing protein</fullName>
    </recommendedName>
</protein>
<dbReference type="Gene3D" id="1.10.890.40">
    <property type="match status" value="1"/>
</dbReference>
<evidence type="ECO:0000259" key="2">
    <source>
        <dbReference type="Pfam" id="PF18602"/>
    </source>
</evidence>
<feature type="signal peptide" evidence="1">
    <location>
        <begin position="1"/>
        <end position="31"/>
    </location>
</feature>
<sequence>MITLKKNKGRFKMLKFTALAISALMSSGALADYYGGDDIAKWSDALMRVKANTAEATDFADVGKLRGLSIGVHDVFEGSSVCSPNNATNGQIVDTVVLYVRNHPERRAENASKLAYEALSSAYPCRK</sequence>
<feature type="domain" description="Rap1a immunity protein" evidence="2">
    <location>
        <begin position="51"/>
        <end position="125"/>
    </location>
</feature>
<keyword evidence="1" id="KW-0732">Signal</keyword>
<evidence type="ECO:0000313" key="3">
    <source>
        <dbReference type="EMBL" id="ROU10801.1"/>
    </source>
</evidence>